<dbReference type="SUPFAM" id="SSF49562">
    <property type="entry name" value="C2 domain (Calcium/lipid-binding domain, CaLB)"/>
    <property type="match status" value="1"/>
</dbReference>
<dbReference type="SMART" id="SM00149">
    <property type="entry name" value="PLCYc"/>
    <property type="match status" value="1"/>
</dbReference>
<evidence type="ECO:0000256" key="3">
    <source>
        <dbReference type="ARBA" id="ARBA00022963"/>
    </source>
</evidence>
<protein>
    <recommendedName>
        <fullName evidence="1 6">Phosphoinositide phospholipase C</fullName>
        <ecNumber evidence="1 6">3.1.4.11</ecNumber>
    </recommendedName>
</protein>
<evidence type="ECO:0000256" key="6">
    <source>
        <dbReference type="RuleBase" id="RU361133"/>
    </source>
</evidence>
<keyword evidence="3 6" id="KW-0442">Lipid degradation</keyword>
<organism evidence="10 11">
    <name type="scientific">Bodo saltans</name>
    <name type="common">Flagellated protozoan</name>
    <dbReference type="NCBI Taxonomy" id="75058"/>
    <lineage>
        <taxon>Eukaryota</taxon>
        <taxon>Discoba</taxon>
        <taxon>Euglenozoa</taxon>
        <taxon>Kinetoplastea</taxon>
        <taxon>Metakinetoplastina</taxon>
        <taxon>Eubodonida</taxon>
        <taxon>Bodonidae</taxon>
        <taxon>Bodo</taxon>
    </lineage>
</organism>
<keyword evidence="4 6" id="KW-0443">Lipid metabolism</keyword>
<dbReference type="OMA" id="NCQLHVE"/>
<dbReference type="GO" id="GO:0016042">
    <property type="term" value="P:lipid catabolic process"/>
    <property type="evidence" value="ECO:0007669"/>
    <property type="project" value="UniProtKB-KW"/>
</dbReference>
<dbReference type="Pfam" id="PF00387">
    <property type="entry name" value="PI-PLC-Y"/>
    <property type="match status" value="1"/>
</dbReference>
<dbReference type="EC" id="3.1.4.11" evidence="1 6"/>
<evidence type="ECO:0000256" key="5">
    <source>
        <dbReference type="ARBA" id="ARBA00023224"/>
    </source>
</evidence>
<dbReference type="PANTHER" id="PTHR10336:SF36">
    <property type="entry name" value="1-PHOSPHATIDYLINOSITOL 4,5-BISPHOSPHATE PHOSPHODIESTERASE BETA-4"/>
    <property type="match status" value="1"/>
</dbReference>
<dbReference type="SUPFAM" id="SSF51695">
    <property type="entry name" value="PLC-like phosphodiesterases"/>
    <property type="match status" value="1"/>
</dbReference>
<dbReference type="InterPro" id="IPR001711">
    <property type="entry name" value="PLipase_C_Pinositol-sp_Y"/>
</dbReference>
<evidence type="ECO:0000256" key="7">
    <source>
        <dbReference type="SAM" id="MobiDB-lite"/>
    </source>
</evidence>
<dbReference type="AlphaFoldDB" id="A0A0S4J9Y4"/>
<dbReference type="InterPro" id="IPR000909">
    <property type="entry name" value="PLipase_C_PInositol-sp_X_dom"/>
</dbReference>
<dbReference type="SMART" id="SM00148">
    <property type="entry name" value="PLCXc"/>
    <property type="match status" value="1"/>
</dbReference>
<evidence type="ECO:0000259" key="9">
    <source>
        <dbReference type="PROSITE" id="PS50008"/>
    </source>
</evidence>
<keyword evidence="11" id="KW-1185">Reference proteome</keyword>
<dbReference type="Gene3D" id="3.20.20.190">
    <property type="entry name" value="Phosphatidylinositol (PI) phosphodiesterase"/>
    <property type="match status" value="1"/>
</dbReference>
<feature type="region of interest" description="Disordered" evidence="7">
    <location>
        <begin position="233"/>
        <end position="253"/>
    </location>
</feature>
<dbReference type="CDD" id="cd08558">
    <property type="entry name" value="PI-PLCc_eukaryota"/>
    <property type="match status" value="1"/>
</dbReference>
<dbReference type="VEuPathDB" id="TriTrypDB:BSAL_90940"/>
<evidence type="ECO:0000313" key="11">
    <source>
        <dbReference type="Proteomes" id="UP000051952"/>
    </source>
</evidence>
<dbReference type="InterPro" id="IPR001192">
    <property type="entry name" value="PI-PLC_fam"/>
</dbReference>
<dbReference type="OrthoDB" id="269822at2759"/>
<name>A0A0S4J9Y4_BODSA</name>
<feature type="domain" description="PI-PLC Y-box" evidence="9">
    <location>
        <begin position="291"/>
        <end position="402"/>
    </location>
</feature>
<dbReference type="Pfam" id="PF00388">
    <property type="entry name" value="PI-PLC-X"/>
    <property type="match status" value="1"/>
</dbReference>
<evidence type="ECO:0000256" key="4">
    <source>
        <dbReference type="ARBA" id="ARBA00023098"/>
    </source>
</evidence>
<evidence type="ECO:0000256" key="1">
    <source>
        <dbReference type="ARBA" id="ARBA00012368"/>
    </source>
</evidence>
<reference evidence="11" key="1">
    <citation type="submission" date="2015-09" db="EMBL/GenBank/DDBJ databases">
        <authorList>
            <consortium name="Pathogen Informatics"/>
        </authorList>
    </citation>
    <scope>NUCLEOTIDE SEQUENCE [LARGE SCALE GENOMIC DNA]</scope>
    <source>
        <strain evidence="11">Lake Konstanz</strain>
    </source>
</reference>
<dbReference type="PROSITE" id="PS50008">
    <property type="entry name" value="PIPLC_Y_DOMAIN"/>
    <property type="match status" value="1"/>
</dbReference>
<dbReference type="CDD" id="cd00275">
    <property type="entry name" value="C2_PLC_like"/>
    <property type="match status" value="1"/>
</dbReference>
<dbReference type="PROSITE" id="PS50004">
    <property type="entry name" value="C2"/>
    <property type="match status" value="1"/>
</dbReference>
<comment type="catalytic activity">
    <reaction evidence="6">
        <text>a 1,2-diacyl-sn-glycero-3-phospho-(1D-myo-inositol-4,5-bisphosphate) + H2O = 1D-myo-inositol 1,4,5-trisphosphate + a 1,2-diacyl-sn-glycerol + H(+)</text>
        <dbReference type="Rhea" id="RHEA:33179"/>
        <dbReference type="ChEBI" id="CHEBI:15377"/>
        <dbReference type="ChEBI" id="CHEBI:15378"/>
        <dbReference type="ChEBI" id="CHEBI:17815"/>
        <dbReference type="ChEBI" id="CHEBI:58456"/>
        <dbReference type="ChEBI" id="CHEBI:203600"/>
        <dbReference type="EC" id="3.1.4.11"/>
    </reaction>
</comment>
<evidence type="ECO:0000313" key="10">
    <source>
        <dbReference type="EMBL" id="CUG85880.1"/>
    </source>
</evidence>
<evidence type="ECO:0000259" key="8">
    <source>
        <dbReference type="PROSITE" id="PS50004"/>
    </source>
</evidence>
<dbReference type="GO" id="GO:0048015">
    <property type="term" value="P:phosphatidylinositol-mediated signaling"/>
    <property type="evidence" value="ECO:0007669"/>
    <property type="project" value="TreeGrafter"/>
</dbReference>
<dbReference type="InterPro" id="IPR035892">
    <property type="entry name" value="C2_domain_sf"/>
</dbReference>
<dbReference type="InterPro" id="IPR000008">
    <property type="entry name" value="C2_dom"/>
</dbReference>
<accession>A0A0S4J9Y4</accession>
<dbReference type="PROSITE" id="PS50007">
    <property type="entry name" value="PIPLC_X_DOMAIN"/>
    <property type="match status" value="1"/>
</dbReference>
<dbReference type="InterPro" id="IPR017946">
    <property type="entry name" value="PLC-like_Pdiesterase_TIM-brl"/>
</dbReference>
<dbReference type="Gene3D" id="2.60.40.150">
    <property type="entry name" value="C2 domain"/>
    <property type="match status" value="1"/>
</dbReference>
<dbReference type="SMART" id="SM00239">
    <property type="entry name" value="C2"/>
    <property type="match status" value="1"/>
</dbReference>
<dbReference type="Proteomes" id="UP000051952">
    <property type="component" value="Unassembled WGS sequence"/>
</dbReference>
<feature type="compositionally biased region" description="Low complexity" evidence="7">
    <location>
        <begin position="233"/>
        <end position="252"/>
    </location>
</feature>
<dbReference type="GO" id="GO:0004435">
    <property type="term" value="F:phosphatidylinositol-4,5-bisphosphate phospholipase C activity"/>
    <property type="evidence" value="ECO:0007669"/>
    <property type="project" value="UniProtKB-EC"/>
</dbReference>
<proteinExistence type="predicted"/>
<keyword evidence="2 6" id="KW-0378">Hydrolase</keyword>
<gene>
    <name evidence="10" type="ORF">BSAL_90940</name>
</gene>
<keyword evidence="5" id="KW-0807">Transducer</keyword>
<dbReference type="PANTHER" id="PTHR10336">
    <property type="entry name" value="PHOSPHOINOSITIDE-SPECIFIC PHOSPHOLIPASE C FAMILY PROTEIN"/>
    <property type="match status" value="1"/>
</dbReference>
<feature type="domain" description="C2" evidence="8">
    <location>
        <begin position="402"/>
        <end position="526"/>
    </location>
</feature>
<dbReference type="EMBL" id="CYKH01001206">
    <property type="protein sequence ID" value="CUG85880.1"/>
    <property type="molecule type" value="Genomic_DNA"/>
</dbReference>
<dbReference type="Pfam" id="PF00168">
    <property type="entry name" value="C2"/>
    <property type="match status" value="1"/>
</dbReference>
<sequence length="590" mass="64605">MTEQKELHDDLKHIQAQVGKTRSYLCGSSPSSSPTRNADDGGDAPALLQPSVFGVTAREFQLFLLDAACNSWIHPRESEVHMDMTQPYAHYFIDSSHNTYLAGHQLQGQSSCDMYKKALLNGCRCVEIDCWDGPNGDPAVTHGFTLTSRLRFYDVIATIKEYGFQTSPYPIMLSLELHTSIAQQKEMVRMMKEAFGSDLLKSSDADASSLFGESFSPAGLEYKILVKGKRSVTANAPTTSPTTNGPSSSHPTAVLTKDEDAATPNAAGGKPQAPQAAAKGHHAVCNELNEVTYIAAMPFVSVEKQMTKPHFGVSSVDENKIDRWVKEGPAPYIELSKRFLLRVYPKGLRTDSSNFNPQNSWNCGAQLVALNIQTNDEGNRLNRYKFRVNGMCGMILKPLVMRTPGLQLADFAEPWVVKVRVLCGIQIPKPGRSQRGEVIDPYVELFISGFPGDDTSSSRKKTKVIDNNGFNPHWDETFTFNVKHPELAMLCVQVHERDPMSSELIADNAVPLTALREGYRCVPLYIDGVQLQSPSCLLCHFSVTGRKGTSGVGSAAPALLSPPAIPISASDMSAADIVLDAFTESHMDLL</sequence>
<feature type="region of interest" description="Disordered" evidence="7">
    <location>
        <begin position="22"/>
        <end position="44"/>
    </location>
</feature>
<dbReference type="GO" id="GO:0051209">
    <property type="term" value="P:release of sequestered calcium ion into cytosol"/>
    <property type="evidence" value="ECO:0007669"/>
    <property type="project" value="TreeGrafter"/>
</dbReference>
<dbReference type="PRINTS" id="PR00390">
    <property type="entry name" value="PHPHLIPASEC"/>
</dbReference>
<evidence type="ECO:0000256" key="2">
    <source>
        <dbReference type="ARBA" id="ARBA00022801"/>
    </source>
</evidence>